<dbReference type="Proteomes" id="UP001208570">
    <property type="component" value="Unassembled WGS sequence"/>
</dbReference>
<proteinExistence type="predicted"/>
<evidence type="ECO:0000256" key="1">
    <source>
        <dbReference type="SAM" id="MobiDB-lite"/>
    </source>
</evidence>
<feature type="compositionally biased region" description="Polar residues" evidence="1">
    <location>
        <begin position="331"/>
        <end position="343"/>
    </location>
</feature>
<name>A0AAD9N3Y3_9ANNE</name>
<reference evidence="2" key="1">
    <citation type="journal article" date="2023" name="Mol. Biol. Evol.">
        <title>Third-Generation Sequencing Reveals the Adaptive Role of the Epigenome in Three Deep-Sea Polychaetes.</title>
        <authorList>
            <person name="Perez M."/>
            <person name="Aroh O."/>
            <person name="Sun Y."/>
            <person name="Lan Y."/>
            <person name="Juniper S.K."/>
            <person name="Young C.R."/>
            <person name="Angers B."/>
            <person name="Qian P.Y."/>
        </authorList>
    </citation>
    <scope>NUCLEOTIDE SEQUENCE</scope>
    <source>
        <strain evidence="2">P08H-3</strain>
    </source>
</reference>
<feature type="region of interest" description="Disordered" evidence="1">
    <location>
        <begin position="203"/>
        <end position="231"/>
    </location>
</feature>
<feature type="region of interest" description="Disordered" evidence="1">
    <location>
        <begin position="495"/>
        <end position="524"/>
    </location>
</feature>
<evidence type="ECO:0000313" key="2">
    <source>
        <dbReference type="EMBL" id="KAK2153399.1"/>
    </source>
</evidence>
<organism evidence="2 3">
    <name type="scientific">Paralvinella palmiformis</name>
    <dbReference type="NCBI Taxonomy" id="53620"/>
    <lineage>
        <taxon>Eukaryota</taxon>
        <taxon>Metazoa</taxon>
        <taxon>Spiralia</taxon>
        <taxon>Lophotrochozoa</taxon>
        <taxon>Annelida</taxon>
        <taxon>Polychaeta</taxon>
        <taxon>Sedentaria</taxon>
        <taxon>Canalipalpata</taxon>
        <taxon>Terebellida</taxon>
        <taxon>Terebelliformia</taxon>
        <taxon>Alvinellidae</taxon>
        <taxon>Paralvinella</taxon>
    </lineage>
</organism>
<sequence length="550" mass="60799">MRIKMRSLVSFLGFAVAIFMLGDLFLFSSVGRHGRRLAADDPYHVTDGRFLKRRIKSGKEYLSEGVRHFADRLYDGSDATDNPDGSRYDGVRDSVLGAMEVPGMKRKILPLARNKDLGELGLSGDLYRLEQLEKDLMAGTLHEEEEREEGQDLADNRAEDDYWGEDSEVRITTEVTNPEDNNIPADDQGFGFSWSNIFGLGRKESSSDSDVLDQSPDGTDRRGPEDRDRGMERYENINWNIGDMDAAGLDSSVLSKLTFVQEDQLFQKKPTDDARIVEVAPPSDEYLKRERLATELRQIKDLANSIPDWQDDVPKTAPTSYPVRSLADNVPASQDGESQSPSSIQRFFSSLFQPLSFAGTTGDEDEDDGGWASVAELDHFDSLIDEVNQMMIPGVNWKLQPQETVVIQEKGTSEGESSAENVPSSEPSLKVNMVAVPGFETDFFQKFGDMKQEEAPEYAMPDTSLSKDEISDDRQVAGIPSDFFSKFFQSANAPDAVPPAVPESSAAAAAPAAEGAQPDTLQVPSIPGLTEDFFNKYAKLTDFSEGLLSL</sequence>
<feature type="region of interest" description="Disordered" evidence="1">
    <location>
        <begin position="141"/>
        <end position="164"/>
    </location>
</feature>
<feature type="compositionally biased region" description="Low complexity" evidence="1">
    <location>
        <begin position="502"/>
        <end position="519"/>
    </location>
</feature>
<gene>
    <name evidence="2" type="ORF">LSH36_298g01070</name>
</gene>
<accession>A0AAD9N3Y3</accession>
<dbReference type="AlphaFoldDB" id="A0AAD9N3Y3"/>
<dbReference type="EMBL" id="JAODUP010000298">
    <property type="protein sequence ID" value="KAK2153399.1"/>
    <property type="molecule type" value="Genomic_DNA"/>
</dbReference>
<evidence type="ECO:0000313" key="3">
    <source>
        <dbReference type="Proteomes" id="UP001208570"/>
    </source>
</evidence>
<keyword evidence="3" id="KW-1185">Reference proteome</keyword>
<feature type="region of interest" description="Disordered" evidence="1">
    <location>
        <begin position="310"/>
        <end position="343"/>
    </location>
</feature>
<protein>
    <submittedName>
        <fullName evidence="2">Uncharacterized protein</fullName>
    </submittedName>
</protein>
<comment type="caution">
    <text evidence="2">The sequence shown here is derived from an EMBL/GenBank/DDBJ whole genome shotgun (WGS) entry which is preliminary data.</text>
</comment>
<feature type="compositionally biased region" description="Basic and acidic residues" evidence="1">
    <location>
        <begin position="218"/>
        <end position="231"/>
    </location>
</feature>